<dbReference type="KEGG" id="omr:OXIME_000227"/>
<dbReference type="HAMAP" id="MF_00216">
    <property type="entry name" value="aIF_1A"/>
    <property type="match status" value="1"/>
</dbReference>
<keyword evidence="2 5" id="KW-0396">Initiation factor</keyword>
<dbReference type="NCBIfam" id="NF003085">
    <property type="entry name" value="PRK04012.1-5"/>
    <property type="match status" value="1"/>
</dbReference>
<dbReference type="Gene3D" id="2.40.50.140">
    <property type="entry name" value="Nucleic acid-binding proteins"/>
    <property type="match status" value="1"/>
</dbReference>
<evidence type="ECO:0000256" key="7">
    <source>
        <dbReference type="RuleBase" id="RU004365"/>
    </source>
</evidence>
<dbReference type="SMART" id="SM00652">
    <property type="entry name" value="eIF1a"/>
    <property type="match status" value="1"/>
</dbReference>
<dbReference type="GO" id="GO:0003723">
    <property type="term" value="F:RNA binding"/>
    <property type="evidence" value="ECO:0007669"/>
    <property type="project" value="InterPro"/>
</dbReference>
<dbReference type="InterPro" id="IPR006196">
    <property type="entry name" value="RNA-binding_domain_S1_IF1"/>
</dbReference>
<name>A0AAX4NG32_9ARCH</name>
<dbReference type="GeneID" id="95966951"/>
<dbReference type="Pfam" id="PF01176">
    <property type="entry name" value="eIF-1a"/>
    <property type="match status" value="1"/>
</dbReference>
<dbReference type="RefSeq" id="WP_393971655.1">
    <property type="nucleotide sequence ID" value="NZ_CP133772.1"/>
</dbReference>
<feature type="domain" description="S1-like" evidence="8">
    <location>
        <begin position="16"/>
        <end position="90"/>
    </location>
</feature>
<dbReference type="NCBIfam" id="TIGR00523">
    <property type="entry name" value="eIF-1A"/>
    <property type="match status" value="1"/>
</dbReference>
<evidence type="ECO:0000256" key="6">
    <source>
        <dbReference type="RuleBase" id="RU004364"/>
    </source>
</evidence>
<dbReference type="AlphaFoldDB" id="A0AAX4NG32"/>
<dbReference type="PROSITE" id="PS50832">
    <property type="entry name" value="S1_IF1_TYPE"/>
    <property type="match status" value="1"/>
</dbReference>
<evidence type="ECO:0000259" key="8">
    <source>
        <dbReference type="PROSITE" id="PS50832"/>
    </source>
</evidence>
<evidence type="ECO:0000313" key="10">
    <source>
        <dbReference type="Proteomes" id="UP001451606"/>
    </source>
</evidence>
<dbReference type="NCBIfam" id="NF003084">
    <property type="entry name" value="PRK04012.1-3"/>
    <property type="match status" value="1"/>
</dbReference>
<dbReference type="PROSITE" id="PS01262">
    <property type="entry name" value="IF1A"/>
    <property type="match status" value="1"/>
</dbReference>
<dbReference type="InterPro" id="IPR012340">
    <property type="entry name" value="NA-bd_OB-fold"/>
</dbReference>
<dbReference type="CDD" id="cd05793">
    <property type="entry name" value="S1_IF1A"/>
    <property type="match status" value="1"/>
</dbReference>
<evidence type="ECO:0000256" key="2">
    <source>
        <dbReference type="ARBA" id="ARBA00022540"/>
    </source>
</evidence>
<dbReference type="EMBL" id="CP133772">
    <property type="protein sequence ID" value="WYX99690.1"/>
    <property type="molecule type" value="Genomic_DNA"/>
</dbReference>
<reference evidence="9 10" key="1">
    <citation type="submission" date="2023-09" db="EMBL/GenBank/DDBJ databases">
        <authorList>
            <person name="Golyshina O.V."/>
            <person name="Lunev E.A."/>
            <person name="Bargiela R."/>
            <person name="Gaines M.C."/>
            <person name="Daum B."/>
            <person name="Bale N.J."/>
            <person name="Koenen M."/>
            <person name="Sinninghe Damst J.S."/>
            <person name="Yakimov M."/>
            <person name="Golyshin P.N."/>
        </authorList>
    </citation>
    <scope>NUCLEOTIDE SEQUENCE [LARGE SCALE GENOMIC DNA]</scope>
    <source>
        <strain evidence="9 10">M1</strain>
    </source>
</reference>
<comment type="function">
    <text evidence="4 5 7">Seems to be required for maximal rate of protein biosynthesis. Enhances ribosome dissociation into subunits and stabilizes the binding of the initiator Met-tRNA(I) to 40 S ribosomal subunits.</text>
</comment>
<gene>
    <name evidence="9" type="primary">eif1A</name>
    <name evidence="5" type="synonym">eif1a</name>
    <name evidence="9" type="ORF">OXIME_000227</name>
</gene>
<evidence type="ECO:0000256" key="5">
    <source>
        <dbReference type="HAMAP-Rule" id="MF_00216"/>
    </source>
</evidence>
<organism evidence="9 10">
    <name type="scientific">Oxyplasma meridianum</name>
    <dbReference type="NCBI Taxonomy" id="3073602"/>
    <lineage>
        <taxon>Archaea</taxon>
        <taxon>Methanobacteriati</taxon>
        <taxon>Thermoplasmatota</taxon>
        <taxon>Thermoplasmata</taxon>
        <taxon>Thermoplasmatales</taxon>
        <taxon>Thermoplasmataceae</taxon>
        <taxon>Oxyplasma</taxon>
    </lineage>
</organism>
<comment type="similarity">
    <text evidence="1 5 6">Belongs to the eIF-1A family.</text>
</comment>
<evidence type="ECO:0000313" key="9">
    <source>
        <dbReference type="EMBL" id="WYX99690.1"/>
    </source>
</evidence>
<dbReference type="GO" id="GO:0003743">
    <property type="term" value="F:translation initiation factor activity"/>
    <property type="evidence" value="ECO:0007669"/>
    <property type="project" value="UniProtKB-UniRule"/>
</dbReference>
<evidence type="ECO:0000256" key="4">
    <source>
        <dbReference type="ARBA" id="ARBA00025502"/>
    </source>
</evidence>
<dbReference type="PANTHER" id="PTHR21668">
    <property type="entry name" value="EIF-1A"/>
    <property type="match status" value="1"/>
</dbReference>
<evidence type="ECO:0000256" key="3">
    <source>
        <dbReference type="ARBA" id="ARBA00022917"/>
    </source>
</evidence>
<dbReference type="Proteomes" id="UP001451606">
    <property type="component" value="Chromosome"/>
</dbReference>
<dbReference type="SUPFAM" id="SSF50249">
    <property type="entry name" value="Nucleic acid-binding proteins"/>
    <property type="match status" value="1"/>
</dbReference>
<proteinExistence type="inferred from homology"/>
<accession>A0AAX4NG32</accession>
<dbReference type="InterPro" id="IPR001253">
    <property type="entry name" value="TIF_eIF-1A"/>
</dbReference>
<protein>
    <recommendedName>
        <fullName evidence="5">Translation initiation factor 1A</fullName>
        <shortName evidence="5">aIF-1A</shortName>
    </recommendedName>
</protein>
<evidence type="ECO:0000256" key="1">
    <source>
        <dbReference type="ARBA" id="ARBA00007392"/>
    </source>
</evidence>
<dbReference type="InterPro" id="IPR018104">
    <property type="entry name" value="TIF_eIF-1A_CS"/>
</dbReference>
<keyword evidence="3 5" id="KW-0648">Protein biosynthesis</keyword>
<keyword evidence="10" id="KW-1185">Reference proteome</keyword>
<sequence length="111" mass="13039">MNDSRTSQEGDVENITRVILPNRKKGEIFGIVEKLSGASHLTVMCEDGYTRVTRIPGKMKKRMWIRERDLVIVKPWQFQNEKADIVYRYTHTQANYLSRNNLLPEVINIFK</sequence>